<comment type="similarity">
    <text evidence="1">To bacterial alkanal monooxygenase alpha and beta chains.</text>
</comment>
<dbReference type="Proteomes" id="UP000016568">
    <property type="component" value="Unassembled WGS sequence"/>
</dbReference>
<dbReference type="PANTHER" id="PTHR30137">
    <property type="entry name" value="LUCIFERASE-LIKE MONOOXYGENASE"/>
    <property type="match status" value="1"/>
</dbReference>
<dbReference type="Gene3D" id="3.20.20.30">
    <property type="entry name" value="Luciferase-like domain"/>
    <property type="match status" value="1"/>
</dbReference>
<dbReference type="EMBL" id="BASZ01000008">
    <property type="protein sequence ID" value="GAD50325.1"/>
    <property type="molecule type" value="Genomic_DNA"/>
</dbReference>
<dbReference type="GO" id="GO:0005829">
    <property type="term" value="C:cytosol"/>
    <property type="evidence" value="ECO:0007669"/>
    <property type="project" value="TreeGrafter"/>
</dbReference>
<keyword evidence="4" id="KW-1185">Reference proteome</keyword>
<accession>U2YNE6</accession>
<dbReference type="SUPFAM" id="SSF51679">
    <property type="entry name" value="Bacterial luciferase-like"/>
    <property type="match status" value="1"/>
</dbReference>
<gene>
    <name evidence="3" type="ORF">NT2_08_01120</name>
</gene>
<dbReference type="InterPro" id="IPR036661">
    <property type="entry name" value="Luciferase-like_sf"/>
</dbReference>
<feature type="domain" description="Luciferase-like" evidence="2">
    <location>
        <begin position="1"/>
        <end position="299"/>
    </location>
</feature>
<organism evidence="3 4">
    <name type="scientific">Caenibius tardaugens NBRC 16725</name>
    <dbReference type="NCBI Taxonomy" id="1219035"/>
    <lineage>
        <taxon>Bacteria</taxon>
        <taxon>Pseudomonadati</taxon>
        <taxon>Pseudomonadota</taxon>
        <taxon>Alphaproteobacteria</taxon>
        <taxon>Sphingomonadales</taxon>
        <taxon>Erythrobacteraceae</taxon>
        <taxon>Caenibius</taxon>
    </lineage>
</organism>
<dbReference type="AlphaFoldDB" id="U2YNE6"/>
<dbReference type="RefSeq" id="WP_021691143.1">
    <property type="nucleotide sequence ID" value="NZ_BASZ01000008.1"/>
</dbReference>
<dbReference type="InterPro" id="IPR011251">
    <property type="entry name" value="Luciferase-like_dom"/>
</dbReference>
<comment type="caution">
    <text evidence="3">The sequence shown here is derived from an EMBL/GenBank/DDBJ whole genome shotgun (WGS) entry which is preliminary data.</text>
</comment>
<dbReference type="GO" id="GO:0016705">
    <property type="term" value="F:oxidoreductase activity, acting on paired donors, with incorporation or reduction of molecular oxygen"/>
    <property type="evidence" value="ECO:0007669"/>
    <property type="project" value="InterPro"/>
</dbReference>
<dbReference type="NCBIfam" id="TIGR03558">
    <property type="entry name" value="oxido_grp_1"/>
    <property type="match status" value="1"/>
</dbReference>
<dbReference type="InterPro" id="IPR019949">
    <property type="entry name" value="CmoO-like"/>
</dbReference>
<dbReference type="PANTHER" id="PTHR30137:SF6">
    <property type="entry name" value="LUCIFERASE-LIKE MONOOXYGENASE"/>
    <property type="match status" value="1"/>
</dbReference>
<dbReference type="KEGG" id="ntd:EGO55_03465"/>
<dbReference type="eggNOG" id="COG2141">
    <property type="taxonomic scope" value="Bacteria"/>
</dbReference>
<dbReference type="InterPro" id="IPR050766">
    <property type="entry name" value="Bact_Lucif_Oxidored"/>
</dbReference>
<dbReference type="OrthoDB" id="9780518at2"/>
<evidence type="ECO:0000256" key="1">
    <source>
        <dbReference type="ARBA" id="ARBA00007789"/>
    </source>
</evidence>
<proteinExistence type="predicted"/>
<sequence length="341" mass="36896">MKLSLVDLATIKPGETATEALTQSLETARLADQLGYHRIWFAEHHMAPAQASHHPELLIAAAGTQTKRIRLGSGAVLINHYSPLKVAEMFMQLDAMFPGRIDLGLGRASSGPVIDLALRRDRNARPTDDHAPQVTETIAWLHNAFPEGHPFADKPLIPTVPTIPDIWLLGSSISSAHLAAKLGIGYTFAGFINPQAAAAALRTYRANFVASPYGTGQPRAMLGINASVGDSAEEGQRLALSVKGYYNRLQQGNYTAFVPTIAEADGELGDAERSEPTAISGSRWPRFVAGSAEQVRQTCEQMAAESEADEIIVQSMIADPVDRNRSYQRLARVFDLPSDTT</sequence>
<protein>
    <recommendedName>
        <fullName evidence="2">Luciferase-like domain-containing protein</fullName>
    </recommendedName>
</protein>
<evidence type="ECO:0000313" key="3">
    <source>
        <dbReference type="EMBL" id="GAD50325.1"/>
    </source>
</evidence>
<reference evidence="3 4" key="1">
    <citation type="submission" date="2013-09" db="EMBL/GenBank/DDBJ databases">
        <title>Whole genome shotgun sequence of Novosphingobium tardaugens NBRC 16725.</title>
        <authorList>
            <person name="Isaki S."/>
            <person name="Hosoyama A."/>
            <person name="Tsuchikane K."/>
            <person name="Katsumata H."/>
            <person name="Ando Y."/>
            <person name="Yamazaki S."/>
            <person name="Fujita N."/>
        </authorList>
    </citation>
    <scope>NUCLEOTIDE SEQUENCE [LARGE SCALE GENOMIC DNA]</scope>
    <source>
        <strain evidence="3 4">NBRC 16725</strain>
    </source>
</reference>
<dbReference type="CDD" id="cd00347">
    <property type="entry name" value="Flavin_utilizing_monoxygenases"/>
    <property type="match status" value="1"/>
</dbReference>
<dbReference type="Pfam" id="PF00296">
    <property type="entry name" value="Bac_luciferase"/>
    <property type="match status" value="1"/>
</dbReference>
<name>U2YNE6_9SPHN</name>
<evidence type="ECO:0000313" key="4">
    <source>
        <dbReference type="Proteomes" id="UP000016568"/>
    </source>
</evidence>
<evidence type="ECO:0000259" key="2">
    <source>
        <dbReference type="Pfam" id="PF00296"/>
    </source>
</evidence>